<feature type="coiled-coil region" evidence="1">
    <location>
        <begin position="186"/>
        <end position="216"/>
    </location>
</feature>
<evidence type="ECO:0000313" key="3">
    <source>
        <dbReference type="Proteomes" id="UP000475862"/>
    </source>
</evidence>
<dbReference type="OrthoDB" id="10422252at2759"/>
<sequence>MIIGTGQPQNWEREEELRRYTCGNFSKAYSYIPEPSMKTEDEIIVLLKGNITDLDIEFSDKEDDIQENNFDYTSDDLNVYFNANVIFLIMPDRENPNTLTATTCELNDDSLLMCKKRTKQDIKTLETDIERQRSAAMEAKEAAAQQKTPEDRDVEKENSWLISRLCTSEKENQWLMERLRIMRIENRKLHGSLRESEDENRRLRNSNAELEKREAERAIRLRIIEEKFDILSSVTTEVQTLIDLNK</sequence>
<proteinExistence type="predicted"/>
<reference evidence="2 3" key="1">
    <citation type="submission" date="2019-08" db="EMBL/GenBank/DDBJ databases">
        <title>The genome of the soybean aphid Biotype 1, its phylome, world population structure and adaptation to the North American continent.</title>
        <authorList>
            <person name="Giordano R."/>
            <person name="Donthu R.K."/>
            <person name="Hernandez A.G."/>
            <person name="Wright C.L."/>
            <person name="Zimin A.V."/>
        </authorList>
    </citation>
    <scope>NUCLEOTIDE SEQUENCE [LARGE SCALE GENOMIC DNA]</scope>
    <source>
        <tissue evidence="2">Whole aphids</tissue>
    </source>
</reference>
<evidence type="ECO:0000256" key="1">
    <source>
        <dbReference type="SAM" id="Coils"/>
    </source>
</evidence>
<dbReference type="Proteomes" id="UP000475862">
    <property type="component" value="Unassembled WGS sequence"/>
</dbReference>
<evidence type="ECO:0000313" key="2">
    <source>
        <dbReference type="EMBL" id="KAE9526984.1"/>
    </source>
</evidence>
<comment type="caution">
    <text evidence="2">The sequence shown here is derived from an EMBL/GenBank/DDBJ whole genome shotgun (WGS) entry which is preliminary data.</text>
</comment>
<keyword evidence="1" id="KW-0175">Coiled coil</keyword>
<dbReference type="AlphaFoldDB" id="A0A6G0T6W2"/>
<organism evidence="2 3">
    <name type="scientific">Aphis glycines</name>
    <name type="common">Soybean aphid</name>
    <dbReference type="NCBI Taxonomy" id="307491"/>
    <lineage>
        <taxon>Eukaryota</taxon>
        <taxon>Metazoa</taxon>
        <taxon>Ecdysozoa</taxon>
        <taxon>Arthropoda</taxon>
        <taxon>Hexapoda</taxon>
        <taxon>Insecta</taxon>
        <taxon>Pterygota</taxon>
        <taxon>Neoptera</taxon>
        <taxon>Paraneoptera</taxon>
        <taxon>Hemiptera</taxon>
        <taxon>Sternorrhyncha</taxon>
        <taxon>Aphidomorpha</taxon>
        <taxon>Aphidoidea</taxon>
        <taxon>Aphididae</taxon>
        <taxon>Aphidini</taxon>
        <taxon>Aphis</taxon>
        <taxon>Aphis</taxon>
    </lineage>
</organism>
<keyword evidence="3" id="KW-1185">Reference proteome</keyword>
<protein>
    <submittedName>
        <fullName evidence="2">Uncharacterized protein</fullName>
    </submittedName>
</protein>
<gene>
    <name evidence="2" type="ORF">AGLY_013632</name>
</gene>
<feature type="coiled-coil region" evidence="1">
    <location>
        <begin position="115"/>
        <end position="142"/>
    </location>
</feature>
<dbReference type="EMBL" id="VYZN01000054">
    <property type="protein sequence ID" value="KAE9526984.1"/>
    <property type="molecule type" value="Genomic_DNA"/>
</dbReference>
<name>A0A6G0T6W2_APHGL</name>
<accession>A0A6G0T6W2</accession>